<reference evidence="1" key="1">
    <citation type="submission" date="2023-04" db="EMBL/GenBank/DDBJ databases">
        <title>Draft Genome sequencing of Naganishia species isolated from polar environments using Oxford Nanopore Technology.</title>
        <authorList>
            <person name="Leo P."/>
            <person name="Venkateswaran K."/>
        </authorList>
    </citation>
    <scope>NUCLEOTIDE SEQUENCE</scope>
    <source>
        <strain evidence="1">DBVPG 5303</strain>
    </source>
</reference>
<dbReference type="EMBL" id="JASBWV010000035">
    <property type="protein sequence ID" value="KAJ9116765.1"/>
    <property type="molecule type" value="Genomic_DNA"/>
</dbReference>
<evidence type="ECO:0000313" key="1">
    <source>
        <dbReference type="EMBL" id="KAJ9116765.1"/>
    </source>
</evidence>
<accession>A0ACC2WZL6</accession>
<organism evidence="1 2">
    <name type="scientific">Naganishia onofrii</name>
    <dbReference type="NCBI Taxonomy" id="1851511"/>
    <lineage>
        <taxon>Eukaryota</taxon>
        <taxon>Fungi</taxon>
        <taxon>Dikarya</taxon>
        <taxon>Basidiomycota</taxon>
        <taxon>Agaricomycotina</taxon>
        <taxon>Tremellomycetes</taxon>
        <taxon>Filobasidiales</taxon>
        <taxon>Filobasidiaceae</taxon>
        <taxon>Naganishia</taxon>
    </lineage>
</organism>
<comment type="caution">
    <text evidence="1">The sequence shown here is derived from an EMBL/GenBank/DDBJ whole genome shotgun (WGS) entry which is preliminary data.</text>
</comment>
<name>A0ACC2WZL6_9TREE</name>
<protein>
    <submittedName>
        <fullName evidence="1">Uncharacterized protein</fullName>
    </submittedName>
</protein>
<keyword evidence="2" id="KW-1185">Reference proteome</keyword>
<dbReference type="Proteomes" id="UP001234202">
    <property type="component" value="Unassembled WGS sequence"/>
</dbReference>
<gene>
    <name evidence="1" type="ORF">QFC24_006656</name>
</gene>
<proteinExistence type="predicted"/>
<sequence>MTQFIYTPAPTKVIFGSGALSQIREVVLELHCERALVIVTNGQIEQGRHVMNLLGNLGVSLCHKAVMHTPEDVTESVVYDCKDIGVDCLVAIGGGSTIGLSKALALRTNLPQVFIPTTYAGSEATPIVGQSKGGVKTTQVSPTVLPKVIIYDVHLTDTLPLKLTLLSGFNAMAHAIEALYAQQQNPITEVLAKRGIASFVKSLPALLEDPHDESARTEALIGAWMCGTCLASAGMALHHKLCHTLGGSFGLPHAEIHTVVLPHAIAYNTEAARASLDKVARILGTDNAAQGIYDLQKRLGVVQSLKELGLKEEDLPKAAEIAMSRVYHNPAKLSYEGILALLTDAYYGRRPS</sequence>
<evidence type="ECO:0000313" key="2">
    <source>
        <dbReference type="Proteomes" id="UP001234202"/>
    </source>
</evidence>